<protein>
    <recommendedName>
        <fullName evidence="7 10">Uricase</fullName>
        <ecNumber evidence="7 10">1.7.3.3</ecNumber>
    </recommendedName>
    <alternativeName>
        <fullName evidence="7">Urate oxidase</fullName>
    </alternativeName>
</protein>
<comment type="subcellular location">
    <subcellularLocation>
        <location evidence="1 7">Peroxisome</location>
    </subcellularLocation>
</comment>
<evidence type="ECO:0000256" key="6">
    <source>
        <dbReference type="ARBA" id="ARBA00023140"/>
    </source>
</evidence>
<dbReference type="PROSITE" id="PS00366">
    <property type="entry name" value="URICASE"/>
    <property type="match status" value="1"/>
</dbReference>
<dbReference type="Proteomes" id="UP000027586">
    <property type="component" value="Unassembled WGS sequence"/>
</dbReference>
<keyword evidence="12" id="KW-1185">Reference proteome</keyword>
<feature type="binding site" evidence="9">
    <location>
        <position position="203"/>
    </location>
    <ligand>
        <name>urate</name>
        <dbReference type="ChEBI" id="CHEBI:17775"/>
    </ligand>
</feature>
<feature type="binding site" evidence="9">
    <location>
        <position position="278"/>
    </location>
    <ligand>
        <name>urate</name>
        <dbReference type="ChEBI" id="CHEBI:17775"/>
    </ligand>
</feature>
<feature type="binding site" evidence="9">
    <location>
        <position position="82"/>
    </location>
    <ligand>
        <name>O2</name>
        <dbReference type="ChEBI" id="CHEBI:15379"/>
    </ligand>
</feature>
<comment type="catalytic activity">
    <reaction evidence="7 10">
        <text>urate + O2 + H2O = 5-hydroxyisourate + H2O2</text>
        <dbReference type="Rhea" id="RHEA:21368"/>
        <dbReference type="ChEBI" id="CHEBI:15377"/>
        <dbReference type="ChEBI" id="CHEBI:15379"/>
        <dbReference type="ChEBI" id="CHEBI:16240"/>
        <dbReference type="ChEBI" id="CHEBI:17775"/>
        <dbReference type="ChEBI" id="CHEBI:18072"/>
        <dbReference type="EC" id="1.7.3.3"/>
    </reaction>
</comment>
<name>A0A068SFF4_9FUNG</name>
<dbReference type="PIRSF" id="PIRSF000241">
    <property type="entry name" value="Urate_oxidase"/>
    <property type="match status" value="1"/>
</dbReference>
<feature type="binding site" evidence="9">
    <location>
        <position position="251"/>
    </location>
    <ligand>
        <name>5-hydroxyisourate</name>
        <dbReference type="ChEBI" id="CHEBI:18072"/>
    </ligand>
</feature>
<comment type="pathway">
    <text evidence="2 7">Purine metabolism; urate degradation; (S)-allantoin from urate: step 1/3.</text>
</comment>
<evidence type="ECO:0000256" key="4">
    <source>
        <dbReference type="ARBA" id="ARBA00022631"/>
    </source>
</evidence>
<feature type="binding site" evidence="9">
    <location>
        <position position="83"/>
    </location>
    <ligand>
        <name>5-hydroxyisourate</name>
        <dbReference type="ChEBI" id="CHEBI:18072"/>
    </ligand>
</feature>
<feature type="active site" description="Charge relay system" evidence="8">
    <location>
        <position position="82"/>
    </location>
</feature>
<comment type="function">
    <text evidence="7 10">Catalyzes the oxidation of uric acid to 5-hydroxyisourate, which is further processed to form (S)-allantoin.</text>
</comment>
<dbReference type="GO" id="GO:0019628">
    <property type="term" value="P:urate catabolic process"/>
    <property type="evidence" value="ECO:0007669"/>
    <property type="project" value="UniProtKB-UniPathway"/>
</dbReference>
<dbReference type="STRING" id="1263082.A0A068SFF4"/>
<feature type="binding site" evidence="9">
    <location>
        <position position="203"/>
    </location>
    <ligand>
        <name>5-hydroxyisourate</name>
        <dbReference type="ChEBI" id="CHEBI:18072"/>
    </ligand>
</feature>
<keyword evidence="6 7" id="KW-0576">Peroxisome</keyword>
<feature type="active site" description="Charge relay system" evidence="8">
    <location>
        <position position="37"/>
    </location>
</feature>
<feature type="binding site" evidence="9">
    <location>
        <position position="83"/>
    </location>
    <ligand>
        <name>urate</name>
        <dbReference type="ChEBI" id="CHEBI:17775"/>
    </ligand>
</feature>
<feature type="binding site" evidence="9">
    <location>
        <position position="278"/>
    </location>
    <ligand>
        <name>5-hydroxyisourate</name>
        <dbReference type="ChEBI" id="CHEBI:18072"/>
    </ligand>
</feature>
<reference evidence="11" key="1">
    <citation type="submission" date="2013-08" db="EMBL/GenBank/DDBJ databases">
        <title>Gene expansion shapes genome architecture in the human pathogen Lichtheimia corymbifera: an evolutionary genomics analysis in the ancient terrestrial Mucorales (Mucoromycotina).</title>
        <authorList>
            <person name="Schwartze V.U."/>
            <person name="Winter S."/>
            <person name="Shelest E."/>
            <person name="Marcet-Houben M."/>
            <person name="Horn F."/>
            <person name="Wehner S."/>
            <person name="Hoffmann K."/>
            <person name="Riege K."/>
            <person name="Sammeth M."/>
            <person name="Nowrousian M."/>
            <person name="Valiante V."/>
            <person name="Linde J."/>
            <person name="Jacobsen I.D."/>
            <person name="Marz M."/>
            <person name="Brakhage A.A."/>
            <person name="Gabaldon T."/>
            <person name="Bocker S."/>
            <person name="Voigt K."/>
        </authorList>
    </citation>
    <scope>NUCLEOTIDE SEQUENCE [LARGE SCALE GENOMIC DNA]</scope>
    <source>
        <strain evidence="11">FSU 9682</strain>
    </source>
</reference>
<dbReference type="OrthoDB" id="9992118at2759"/>
<dbReference type="FunFam" id="3.10.270.10:FF:000001">
    <property type="entry name" value="Uricase"/>
    <property type="match status" value="1"/>
</dbReference>
<comment type="caution">
    <text evidence="11">The sequence shown here is derived from an EMBL/GenBank/DDBJ whole genome shotgun (WGS) entry which is preliminary data.</text>
</comment>
<evidence type="ECO:0000313" key="11">
    <source>
        <dbReference type="EMBL" id="CDH61078.1"/>
    </source>
</evidence>
<dbReference type="Gene3D" id="3.10.270.10">
    <property type="entry name" value="Urate Oxidase"/>
    <property type="match status" value="1"/>
</dbReference>
<dbReference type="SUPFAM" id="SSF55620">
    <property type="entry name" value="Tetrahydrobiopterin biosynthesis enzymes-like"/>
    <property type="match status" value="2"/>
</dbReference>
<feature type="binding site" evidence="9">
    <location>
        <position position="82"/>
    </location>
    <ligand>
        <name>5-hydroxyisourate</name>
        <dbReference type="ChEBI" id="CHEBI:18072"/>
    </ligand>
</feature>
<dbReference type="PANTHER" id="PTHR42874">
    <property type="entry name" value="URICASE"/>
    <property type="match status" value="1"/>
</dbReference>
<feature type="binding site" evidence="9">
    <location>
        <position position="278"/>
    </location>
    <ligand>
        <name>O2</name>
        <dbReference type="ChEBI" id="CHEBI:15379"/>
    </ligand>
</feature>
<feature type="binding site" evidence="9">
    <location>
        <position position="82"/>
    </location>
    <ligand>
        <name>urate</name>
        <dbReference type="ChEBI" id="CHEBI:17775"/>
    </ligand>
</feature>
<keyword evidence="5 7" id="KW-0560">Oxidoreductase</keyword>
<dbReference type="UniPathway" id="UPA00394">
    <property type="reaction ID" value="UER00650"/>
</dbReference>
<gene>
    <name evidence="11" type="ORF">LCOR_11854.1</name>
</gene>
<evidence type="ECO:0000256" key="7">
    <source>
        <dbReference type="PIRNR" id="PIRNR000241"/>
    </source>
</evidence>
<evidence type="ECO:0000313" key="12">
    <source>
        <dbReference type="Proteomes" id="UP000027586"/>
    </source>
</evidence>
<evidence type="ECO:0000256" key="5">
    <source>
        <dbReference type="ARBA" id="ARBA00023002"/>
    </source>
</evidence>
<dbReference type="InterPro" id="IPR002042">
    <property type="entry name" value="Uricase"/>
</dbReference>
<evidence type="ECO:0000256" key="9">
    <source>
        <dbReference type="PIRSR" id="PIRSR000241-2"/>
    </source>
</evidence>
<accession>A0A068SFF4</accession>
<dbReference type="PRINTS" id="PR00093">
    <property type="entry name" value="URICASE"/>
</dbReference>
<feature type="binding site" evidence="9">
    <location>
        <position position="252"/>
    </location>
    <ligand>
        <name>5-hydroxyisourate</name>
        <dbReference type="ChEBI" id="CHEBI:18072"/>
    </ligand>
</feature>
<dbReference type="EC" id="1.7.3.3" evidence="7 10"/>
<proteinExistence type="inferred from homology"/>
<organism evidence="11 12">
    <name type="scientific">Lichtheimia corymbifera JMRC:FSU:9682</name>
    <dbReference type="NCBI Taxonomy" id="1263082"/>
    <lineage>
        <taxon>Eukaryota</taxon>
        <taxon>Fungi</taxon>
        <taxon>Fungi incertae sedis</taxon>
        <taxon>Mucoromycota</taxon>
        <taxon>Mucoromycotina</taxon>
        <taxon>Mucoromycetes</taxon>
        <taxon>Mucorales</taxon>
        <taxon>Lichtheimiaceae</taxon>
        <taxon>Lichtheimia</taxon>
    </lineage>
</organism>
<evidence type="ECO:0000256" key="3">
    <source>
        <dbReference type="ARBA" id="ARBA00009760"/>
    </source>
</evidence>
<feature type="active site" description="Charge relay system" evidence="8">
    <location>
        <position position="280"/>
    </location>
</feature>
<evidence type="ECO:0000256" key="1">
    <source>
        <dbReference type="ARBA" id="ARBA00004275"/>
    </source>
</evidence>
<evidence type="ECO:0000256" key="8">
    <source>
        <dbReference type="PIRSR" id="PIRSR000241-1"/>
    </source>
</evidence>
<comment type="similarity">
    <text evidence="3 7 10">Belongs to the uricase family.</text>
</comment>
<sequence length="326" mass="37216">MQVFGEFRSSSTPLLSSLTHANMSDSDFYLKTARYGKDLVRFMRVYRDGKVQRCAELTVRLLLEGDIETSYTKADNSVVVATDTVKNTINIFGKRSRNVENIEVFAQELSTHFLEKYAHLSSIHVDIVKHKWTRLIVDGQPHPHSFVRDGEDIQTTSLDHYRQGNKMKITSGLKKLLVLKTTGSAFYDFHRDEYTTLPEVWDRIFSTAVDCTWTFASSSPSVLRNIDYPAVHEGVRKITTDTFAKDESPSVQATLYLMQKQILTRFPEIAEVYYALPNKHYVGIDFSRFTKLNIDNTGKNMDTYYPQPDPSGLITATLARKSLAKL</sequence>
<evidence type="ECO:0000256" key="2">
    <source>
        <dbReference type="ARBA" id="ARBA00004831"/>
    </source>
</evidence>
<dbReference type="PANTHER" id="PTHR42874:SF1">
    <property type="entry name" value="URICASE"/>
    <property type="match status" value="1"/>
</dbReference>
<dbReference type="InterPro" id="IPR019842">
    <property type="entry name" value="Uricase_CS"/>
</dbReference>
<keyword evidence="4 7" id="KW-0659">Purine metabolism</keyword>
<dbReference type="Pfam" id="PF01014">
    <property type="entry name" value="Uricase"/>
    <property type="match status" value="2"/>
</dbReference>
<feature type="binding site" evidence="9">
    <location>
        <position position="252"/>
    </location>
    <ligand>
        <name>urate</name>
        <dbReference type="ChEBI" id="CHEBI:17775"/>
    </ligand>
</feature>
<dbReference type="EMBL" id="CBTN010000129">
    <property type="protein sequence ID" value="CDH61078.1"/>
    <property type="molecule type" value="Genomic_DNA"/>
</dbReference>
<dbReference type="GO" id="GO:0005777">
    <property type="term" value="C:peroxisome"/>
    <property type="evidence" value="ECO:0007669"/>
    <property type="project" value="UniProtKB-SubCell"/>
</dbReference>
<dbReference type="VEuPathDB" id="FungiDB:LCOR_11854.1"/>
<dbReference type="GO" id="GO:0004846">
    <property type="term" value="F:urate oxidase activity"/>
    <property type="evidence" value="ECO:0007669"/>
    <property type="project" value="UniProtKB-EC"/>
</dbReference>
<feature type="binding site" evidence="9">
    <location>
        <position position="251"/>
    </location>
    <ligand>
        <name>urate</name>
        <dbReference type="ChEBI" id="CHEBI:17775"/>
    </ligand>
</feature>
<feature type="binding site" evidence="9">
    <location>
        <position position="186"/>
    </location>
    <ligand>
        <name>urate</name>
        <dbReference type="ChEBI" id="CHEBI:17775"/>
    </ligand>
</feature>
<dbReference type="GO" id="GO:0006145">
    <property type="term" value="P:purine nucleobase catabolic process"/>
    <property type="evidence" value="ECO:0007669"/>
    <property type="project" value="TreeGrafter"/>
</dbReference>
<dbReference type="AlphaFoldDB" id="A0A068SFF4"/>
<feature type="binding site" evidence="9">
    <location>
        <position position="186"/>
    </location>
    <ligand>
        <name>5-hydroxyisourate</name>
        <dbReference type="ChEBI" id="CHEBI:18072"/>
    </ligand>
</feature>
<dbReference type="NCBIfam" id="TIGR03383">
    <property type="entry name" value="urate_oxi"/>
    <property type="match status" value="1"/>
</dbReference>
<evidence type="ECO:0000256" key="10">
    <source>
        <dbReference type="RuleBase" id="RU004455"/>
    </source>
</evidence>